<feature type="binding site" evidence="12">
    <location>
        <position position="103"/>
    </location>
    <ligand>
        <name>Zn(2+)</name>
        <dbReference type="ChEBI" id="CHEBI:29105"/>
    </ligand>
</feature>
<dbReference type="Proteomes" id="UP000484381">
    <property type="component" value="Unassembled WGS sequence"/>
</dbReference>
<evidence type="ECO:0000256" key="13">
    <source>
        <dbReference type="PIRSR" id="PIRSR602481-2"/>
    </source>
</evidence>
<dbReference type="EMBL" id="WHNP01000043">
    <property type="protein sequence ID" value="MPW21420.1"/>
    <property type="molecule type" value="Genomic_DNA"/>
</dbReference>
<keyword evidence="7 12" id="KW-0479">Metal-binding</keyword>
<sequence>MPPRSPSPIHPLDALTCAGLAGTAAQAAVLDYLQHAEHGHYSAEEIHRRISASGERMNLSTTYRVLNQLVDAELVASVPLGKHHSLYELNTGKAHDHLVCVVCGRVEEFSDPAFDRRRNAIAKKFGMRFVGRTLALQGVCAECTARTHPPRTHPPRTRT</sequence>
<dbReference type="InterPro" id="IPR043135">
    <property type="entry name" value="Fur_C"/>
</dbReference>
<dbReference type="GO" id="GO:0003700">
    <property type="term" value="F:DNA-binding transcription factor activity"/>
    <property type="evidence" value="ECO:0007669"/>
    <property type="project" value="UniProtKB-UniRule"/>
</dbReference>
<evidence type="ECO:0000256" key="6">
    <source>
        <dbReference type="ARBA" id="ARBA00022491"/>
    </source>
</evidence>
<evidence type="ECO:0000256" key="10">
    <source>
        <dbReference type="ARBA" id="ARBA00023125"/>
    </source>
</evidence>
<evidence type="ECO:0000256" key="2">
    <source>
        <dbReference type="ARBA" id="ARBA00007957"/>
    </source>
</evidence>
<evidence type="ECO:0000256" key="4">
    <source>
        <dbReference type="ARBA" id="ARBA00020910"/>
    </source>
</evidence>
<evidence type="ECO:0000313" key="16">
    <source>
        <dbReference type="Proteomes" id="UP000484381"/>
    </source>
</evidence>
<dbReference type="InterPro" id="IPR002481">
    <property type="entry name" value="FUR"/>
</dbReference>
<keyword evidence="13 14" id="KW-0408">Iron</keyword>
<feature type="binding site" evidence="12">
    <location>
        <position position="143"/>
    </location>
    <ligand>
        <name>Zn(2+)</name>
        <dbReference type="ChEBI" id="CHEBI:29105"/>
    </ligand>
</feature>
<dbReference type="GO" id="GO:1900376">
    <property type="term" value="P:regulation of secondary metabolite biosynthetic process"/>
    <property type="evidence" value="ECO:0007669"/>
    <property type="project" value="TreeGrafter"/>
</dbReference>
<feature type="binding site" evidence="12">
    <location>
        <position position="140"/>
    </location>
    <ligand>
        <name>Zn(2+)</name>
        <dbReference type="ChEBI" id="CHEBI:29105"/>
    </ligand>
</feature>
<dbReference type="GO" id="GO:0000976">
    <property type="term" value="F:transcription cis-regulatory region binding"/>
    <property type="evidence" value="ECO:0007669"/>
    <property type="project" value="TreeGrafter"/>
</dbReference>
<comment type="similarity">
    <text evidence="2 14">Belongs to the Fur family.</text>
</comment>
<name>A0A7X1TJC8_9BURK</name>
<evidence type="ECO:0000256" key="5">
    <source>
        <dbReference type="ARBA" id="ARBA00022490"/>
    </source>
</evidence>
<reference evidence="15 16" key="1">
    <citation type="submission" date="2019-10" db="EMBL/GenBank/DDBJ databases">
        <title>Paraburkholderia sp. isolated from nodules of Mimosa pudica from Brazilian Atlantic Forest soils.</title>
        <authorList>
            <person name="Paulitsch F."/>
            <person name="Hungria M."/>
            <person name="Dall'Agnol R."/>
        </authorList>
    </citation>
    <scope>NUCLEOTIDE SEQUENCE [LARGE SCALE GENOMIC DNA]</scope>
    <source>
        <strain evidence="15 16">CNPSo 3157</strain>
    </source>
</reference>
<comment type="subcellular location">
    <subcellularLocation>
        <location evidence="1 14">Cytoplasm</location>
    </subcellularLocation>
</comment>
<accession>A0A7X1TJC8</accession>
<dbReference type="InterPro" id="IPR036388">
    <property type="entry name" value="WH-like_DNA-bd_sf"/>
</dbReference>
<dbReference type="CDD" id="cd07153">
    <property type="entry name" value="Fur_like"/>
    <property type="match status" value="1"/>
</dbReference>
<dbReference type="InterPro" id="IPR036390">
    <property type="entry name" value="WH_DNA-bd_sf"/>
</dbReference>
<keyword evidence="6 14" id="KW-0678">Repressor</keyword>
<comment type="caution">
    <text evidence="15">The sequence shown here is derived from an EMBL/GenBank/DDBJ whole genome shotgun (WGS) entry which is preliminary data.</text>
</comment>
<protein>
    <recommendedName>
        <fullName evidence="4 14">Ferric uptake regulation protein</fullName>
    </recommendedName>
</protein>
<evidence type="ECO:0000256" key="14">
    <source>
        <dbReference type="RuleBase" id="RU364037"/>
    </source>
</evidence>
<feature type="binding site" evidence="13">
    <location>
        <position position="96"/>
    </location>
    <ligand>
        <name>Fe cation</name>
        <dbReference type="ChEBI" id="CHEBI:24875"/>
    </ligand>
</feature>
<organism evidence="15 16">
    <name type="scientific">Paraburkholderia franconis</name>
    <dbReference type="NCBI Taxonomy" id="2654983"/>
    <lineage>
        <taxon>Bacteria</taxon>
        <taxon>Pseudomonadati</taxon>
        <taxon>Pseudomonadota</taxon>
        <taxon>Betaproteobacteria</taxon>
        <taxon>Burkholderiales</taxon>
        <taxon>Burkholderiaceae</taxon>
        <taxon>Paraburkholderia</taxon>
    </lineage>
</organism>
<dbReference type="PANTHER" id="PTHR33202">
    <property type="entry name" value="ZINC UPTAKE REGULATION PROTEIN"/>
    <property type="match status" value="1"/>
</dbReference>
<comment type="cofactor">
    <cofactor evidence="13">
        <name>Mn(2+)</name>
        <dbReference type="ChEBI" id="CHEBI:29035"/>
    </cofactor>
    <cofactor evidence="13">
        <name>Fe(2+)</name>
        <dbReference type="ChEBI" id="CHEBI:29033"/>
    </cofactor>
    <text evidence="13">Binds 1 Mn(2+) or Fe(2+) ion per subunit.</text>
</comment>
<dbReference type="Gene3D" id="1.10.10.10">
    <property type="entry name" value="Winged helix-like DNA-binding domain superfamily/Winged helix DNA-binding domain"/>
    <property type="match status" value="1"/>
</dbReference>
<dbReference type="GO" id="GO:0008270">
    <property type="term" value="F:zinc ion binding"/>
    <property type="evidence" value="ECO:0007669"/>
    <property type="project" value="TreeGrafter"/>
</dbReference>
<evidence type="ECO:0000256" key="9">
    <source>
        <dbReference type="ARBA" id="ARBA00023015"/>
    </source>
</evidence>
<keyword evidence="5 14" id="KW-0963">Cytoplasm</keyword>
<evidence type="ECO:0000256" key="12">
    <source>
        <dbReference type="PIRSR" id="PIRSR602481-1"/>
    </source>
</evidence>
<proteinExistence type="inferred from homology"/>
<feature type="binding site" evidence="12">
    <location>
        <position position="100"/>
    </location>
    <ligand>
        <name>Zn(2+)</name>
        <dbReference type="ChEBI" id="CHEBI:29105"/>
    </ligand>
</feature>
<keyword evidence="11 14" id="KW-0804">Transcription</keyword>
<evidence type="ECO:0000256" key="7">
    <source>
        <dbReference type="ARBA" id="ARBA00022723"/>
    </source>
</evidence>
<gene>
    <name evidence="14" type="primary">fur</name>
    <name evidence="15" type="ORF">GCT13_32265</name>
</gene>
<dbReference type="Gene3D" id="3.30.1490.190">
    <property type="match status" value="1"/>
</dbReference>
<keyword evidence="9 14" id="KW-0805">Transcription regulation</keyword>
<evidence type="ECO:0000256" key="1">
    <source>
        <dbReference type="ARBA" id="ARBA00004496"/>
    </source>
</evidence>
<dbReference type="Pfam" id="PF01475">
    <property type="entry name" value="FUR"/>
    <property type="match status" value="1"/>
</dbReference>
<dbReference type="AlphaFoldDB" id="A0A7X1TJC8"/>
<dbReference type="GO" id="GO:0005829">
    <property type="term" value="C:cytosol"/>
    <property type="evidence" value="ECO:0007669"/>
    <property type="project" value="TreeGrafter"/>
</dbReference>
<evidence type="ECO:0000256" key="11">
    <source>
        <dbReference type="ARBA" id="ARBA00023163"/>
    </source>
</evidence>
<evidence type="ECO:0000256" key="8">
    <source>
        <dbReference type="ARBA" id="ARBA00022833"/>
    </source>
</evidence>
<evidence type="ECO:0000256" key="3">
    <source>
        <dbReference type="ARBA" id="ARBA00011738"/>
    </source>
</evidence>
<keyword evidence="8 12" id="KW-0862">Zinc</keyword>
<keyword evidence="10 14" id="KW-0238">DNA-binding</keyword>
<keyword evidence="16" id="KW-1185">Reference proteome</keyword>
<dbReference type="RefSeq" id="WP_152765110.1">
    <property type="nucleotide sequence ID" value="NZ_WHNP01000043.1"/>
</dbReference>
<dbReference type="SUPFAM" id="SSF46785">
    <property type="entry name" value="Winged helix' DNA-binding domain"/>
    <property type="match status" value="1"/>
</dbReference>
<comment type="cofactor">
    <cofactor evidence="12">
        <name>Zn(2+)</name>
        <dbReference type="ChEBI" id="CHEBI:29105"/>
    </cofactor>
    <text evidence="12">Binds 1 zinc ion per subunit.</text>
</comment>
<evidence type="ECO:0000313" key="15">
    <source>
        <dbReference type="EMBL" id="MPW21420.1"/>
    </source>
</evidence>
<dbReference type="GO" id="GO:0045892">
    <property type="term" value="P:negative regulation of DNA-templated transcription"/>
    <property type="evidence" value="ECO:0007669"/>
    <property type="project" value="TreeGrafter"/>
</dbReference>
<comment type="subunit">
    <text evidence="3 14">Homodimer.</text>
</comment>
<dbReference type="PANTHER" id="PTHR33202:SF2">
    <property type="entry name" value="FERRIC UPTAKE REGULATION PROTEIN"/>
    <property type="match status" value="1"/>
</dbReference>